<reference evidence="2 3" key="1">
    <citation type="submission" date="2017-09" db="EMBL/GenBank/DDBJ databases">
        <title>WGS assembly of Aquilegia coerulea Goldsmith.</title>
        <authorList>
            <person name="Hodges S."/>
            <person name="Kramer E."/>
            <person name="Nordborg M."/>
            <person name="Tomkins J."/>
            <person name="Borevitz J."/>
            <person name="Derieg N."/>
            <person name="Yan J."/>
            <person name="Mihaltcheva S."/>
            <person name="Hayes R.D."/>
            <person name="Rokhsar D."/>
        </authorList>
    </citation>
    <scope>NUCLEOTIDE SEQUENCE [LARGE SCALE GENOMIC DNA]</scope>
    <source>
        <strain evidence="3">cv. Goldsmith</strain>
    </source>
</reference>
<comment type="subcellular location">
    <subcellularLocation>
        <location evidence="1">Nucleus</location>
    </subcellularLocation>
</comment>
<dbReference type="GO" id="GO:0008270">
    <property type="term" value="F:zinc ion binding"/>
    <property type="evidence" value="ECO:0007669"/>
    <property type="project" value="UniProtKB-KW"/>
</dbReference>
<accession>A0A2G5C1L6</accession>
<dbReference type="GO" id="GO:0003677">
    <property type="term" value="F:DNA binding"/>
    <property type="evidence" value="ECO:0007669"/>
    <property type="project" value="UniProtKB-KW"/>
</dbReference>
<dbReference type="PANTHER" id="PTHR10670:SF0">
    <property type="entry name" value="DNA POLYMERASE EPSILON CATALYTIC SUBUNIT A"/>
    <property type="match status" value="1"/>
</dbReference>
<keyword evidence="1" id="KW-0808">Transferase</keyword>
<organism evidence="2 3">
    <name type="scientific">Aquilegia coerulea</name>
    <name type="common">Rocky mountain columbine</name>
    <dbReference type="NCBI Taxonomy" id="218851"/>
    <lineage>
        <taxon>Eukaryota</taxon>
        <taxon>Viridiplantae</taxon>
        <taxon>Streptophyta</taxon>
        <taxon>Embryophyta</taxon>
        <taxon>Tracheophyta</taxon>
        <taxon>Spermatophyta</taxon>
        <taxon>Magnoliopsida</taxon>
        <taxon>Ranunculales</taxon>
        <taxon>Ranunculaceae</taxon>
        <taxon>Thalictroideae</taxon>
        <taxon>Aquilegia</taxon>
    </lineage>
</organism>
<comment type="function">
    <text evidence="1">DNA polymerase II participates in chromosomal DNA replication.</text>
</comment>
<proteinExistence type="inferred from homology"/>
<keyword evidence="1" id="KW-0863">Zinc-finger</keyword>
<evidence type="ECO:0000313" key="3">
    <source>
        <dbReference type="Proteomes" id="UP000230069"/>
    </source>
</evidence>
<keyword evidence="1" id="KW-0238">DNA-binding</keyword>
<keyword evidence="1" id="KW-0862">Zinc</keyword>
<dbReference type="GO" id="GO:0006287">
    <property type="term" value="P:base-excision repair, gap-filling"/>
    <property type="evidence" value="ECO:0007669"/>
    <property type="project" value="TreeGrafter"/>
</dbReference>
<dbReference type="PANTHER" id="PTHR10670">
    <property type="entry name" value="DNA POLYMERASE EPSILON CATALYTIC SUBUNIT A"/>
    <property type="match status" value="1"/>
</dbReference>
<comment type="catalytic activity">
    <reaction evidence="1">
        <text>DNA(n) + a 2'-deoxyribonucleoside 5'-triphosphate = DNA(n+1) + diphosphate</text>
        <dbReference type="Rhea" id="RHEA:22508"/>
        <dbReference type="Rhea" id="RHEA-COMP:17339"/>
        <dbReference type="Rhea" id="RHEA-COMP:17340"/>
        <dbReference type="ChEBI" id="CHEBI:33019"/>
        <dbReference type="ChEBI" id="CHEBI:61560"/>
        <dbReference type="ChEBI" id="CHEBI:173112"/>
        <dbReference type="EC" id="2.7.7.7"/>
    </reaction>
</comment>
<dbReference type="STRING" id="218851.A0A2G5C1L6"/>
<comment type="cofactor">
    <cofactor evidence="1">
        <name>[4Fe-4S] cluster</name>
        <dbReference type="ChEBI" id="CHEBI:49883"/>
    </cofactor>
</comment>
<dbReference type="EC" id="2.7.7.7" evidence="1"/>
<dbReference type="GO" id="GO:0051539">
    <property type="term" value="F:4 iron, 4 sulfur cluster binding"/>
    <property type="evidence" value="ECO:0007669"/>
    <property type="project" value="UniProtKB-KW"/>
</dbReference>
<gene>
    <name evidence="2" type="ORF">AQUCO_12300009v1</name>
</gene>
<dbReference type="GO" id="GO:0045004">
    <property type="term" value="P:DNA replication proofreading"/>
    <property type="evidence" value="ECO:0007669"/>
    <property type="project" value="TreeGrafter"/>
</dbReference>
<protein>
    <recommendedName>
        <fullName evidence="1">DNA polymerase epsilon catalytic subunit</fullName>
        <ecNumber evidence="1">2.7.7.7</ecNumber>
    </recommendedName>
</protein>
<keyword evidence="1" id="KW-0479">Metal-binding</keyword>
<dbReference type="GO" id="GO:0000278">
    <property type="term" value="P:mitotic cell cycle"/>
    <property type="evidence" value="ECO:0007669"/>
    <property type="project" value="TreeGrafter"/>
</dbReference>
<keyword evidence="1" id="KW-0548">Nucleotidyltransferase</keyword>
<sequence>MIQLVPSTQVGYFFAWVVVDRAMLKVPVHVPRVLYLNSKAPITEEFPRKHVNKILTHGNPNFNLIEVHLIYSHRNSTAVT</sequence>
<keyword evidence="1" id="KW-0239">DNA-directed DNA polymerase</keyword>
<dbReference type="EMBL" id="KZ305139">
    <property type="protein sequence ID" value="PIA25173.1"/>
    <property type="molecule type" value="Genomic_DNA"/>
</dbReference>
<dbReference type="AlphaFoldDB" id="A0A2G5C1L6"/>
<dbReference type="GO" id="GO:0006297">
    <property type="term" value="P:nucleotide-excision repair, DNA gap filling"/>
    <property type="evidence" value="ECO:0007669"/>
    <property type="project" value="TreeGrafter"/>
</dbReference>
<dbReference type="OrthoDB" id="735755at2759"/>
<evidence type="ECO:0000256" key="1">
    <source>
        <dbReference type="RuleBase" id="RU365029"/>
    </source>
</evidence>
<keyword evidence="1" id="KW-0004">4Fe-4S</keyword>
<evidence type="ECO:0000313" key="2">
    <source>
        <dbReference type="EMBL" id="PIA25173.1"/>
    </source>
</evidence>
<dbReference type="InterPro" id="IPR029703">
    <property type="entry name" value="POL2"/>
</dbReference>
<keyword evidence="3" id="KW-1185">Reference proteome</keyword>
<keyword evidence="1" id="KW-0235">DNA replication</keyword>
<dbReference type="GO" id="GO:0008310">
    <property type="term" value="F:single-stranded DNA 3'-5' DNA exonuclease activity"/>
    <property type="evidence" value="ECO:0007669"/>
    <property type="project" value="TreeGrafter"/>
</dbReference>
<keyword evidence="1" id="KW-0411">Iron-sulfur</keyword>
<name>A0A2G5C1L6_AQUCA</name>
<comment type="similarity">
    <text evidence="1">Belongs to the DNA polymerase type-B family.</text>
</comment>
<dbReference type="GO" id="GO:0003887">
    <property type="term" value="F:DNA-directed DNA polymerase activity"/>
    <property type="evidence" value="ECO:0007669"/>
    <property type="project" value="UniProtKB-KW"/>
</dbReference>
<dbReference type="GO" id="GO:0008622">
    <property type="term" value="C:epsilon DNA polymerase complex"/>
    <property type="evidence" value="ECO:0007669"/>
    <property type="project" value="InterPro"/>
</dbReference>
<keyword evidence="1" id="KW-0408">Iron</keyword>
<dbReference type="GO" id="GO:0006272">
    <property type="term" value="P:leading strand elongation"/>
    <property type="evidence" value="ECO:0007669"/>
    <property type="project" value="TreeGrafter"/>
</dbReference>
<dbReference type="Proteomes" id="UP000230069">
    <property type="component" value="Unassembled WGS sequence"/>
</dbReference>
<dbReference type="InParanoid" id="A0A2G5C1L6"/>
<keyword evidence="1" id="KW-0539">Nucleus</keyword>